<dbReference type="InterPro" id="IPR029063">
    <property type="entry name" value="SAM-dependent_MTases_sf"/>
</dbReference>
<dbReference type="GO" id="GO:0003723">
    <property type="term" value="F:RNA binding"/>
    <property type="evidence" value="ECO:0007669"/>
    <property type="project" value="UniProtKB-KW"/>
</dbReference>
<dbReference type="Pfam" id="PF01728">
    <property type="entry name" value="FtsJ"/>
    <property type="match status" value="1"/>
</dbReference>
<accession>A0A1H2UFU7</accession>
<sequence>MKKERLDVFLTEQGFFESRSKAQAVIMAGEVLVNDQKIDKPGTMVKPDAKITLLGKKMPFVSRGGYKLDKSLKVFPISLEGKVVADLGASTGGFTDCALQHGASRVYAIDVGYGQLAWKLRQDPRVVNMERTNVRFLEADSLGEPVDVFTIDVAFISLDKVLPSAYKILKSDGFGIALIKPQFEAGREKVGKKGVVRDPAVHLEVIEKVIAQARELGFVARGLDFSPIRGPEGNIEYLFYMGKEGEDTVSPERIREVVAASHETLEK</sequence>
<keyword evidence="5" id="KW-0808">Transferase</keyword>
<evidence type="ECO:0000256" key="1">
    <source>
        <dbReference type="ARBA" id="ARBA00022884"/>
    </source>
</evidence>
<dbReference type="SUPFAM" id="SSF55174">
    <property type="entry name" value="Alpha-L RNA-binding motif"/>
    <property type="match status" value="1"/>
</dbReference>
<feature type="domain" description="RNA-binding S4" evidence="4">
    <location>
        <begin position="4"/>
        <end position="66"/>
    </location>
</feature>
<dbReference type="InterPro" id="IPR047048">
    <property type="entry name" value="TlyA"/>
</dbReference>
<dbReference type="PIRSF" id="PIRSF005578">
    <property type="entry name" value="TlyA"/>
    <property type="match status" value="1"/>
</dbReference>
<dbReference type="InterPro" id="IPR036986">
    <property type="entry name" value="S4_RNA-bd_sf"/>
</dbReference>
<dbReference type="PROSITE" id="PS50889">
    <property type="entry name" value="S4"/>
    <property type="match status" value="1"/>
</dbReference>
<keyword evidence="1 3" id="KW-0694">RNA-binding</keyword>
<dbReference type="SMART" id="SM00363">
    <property type="entry name" value="S4"/>
    <property type="match status" value="1"/>
</dbReference>
<dbReference type="Gene3D" id="3.40.50.150">
    <property type="entry name" value="Vaccinia Virus protein VP39"/>
    <property type="match status" value="1"/>
</dbReference>
<dbReference type="RefSeq" id="WP_012938229.1">
    <property type="nucleotide sequence ID" value="NZ_CALAKB010000007.1"/>
</dbReference>
<dbReference type="SUPFAM" id="SSF53335">
    <property type="entry name" value="S-adenosyl-L-methionine-dependent methyltransferases"/>
    <property type="match status" value="1"/>
</dbReference>
<dbReference type="OMA" id="VLMVKPQ"/>
<dbReference type="PANTHER" id="PTHR32319:SF0">
    <property type="entry name" value="BACTERIAL HEMOLYSIN-LIKE PROTEIN"/>
    <property type="match status" value="1"/>
</dbReference>
<gene>
    <name evidence="5" type="ORF">SAMN05216495_102193</name>
</gene>
<organism evidence="5 6">
    <name type="scientific">Acidaminococcus fermentans</name>
    <dbReference type="NCBI Taxonomy" id="905"/>
    <lineage>
        <taxon>Bacteria</taxon>
        <taxon>Bacillati</taxon>
        <taxon>Bacillota</taxon>
        <taxon>Negativicutes</taxon>
        <taxon>Acidaminococcales</taxon>
        <taxon>Acidaminococcaceae</taxon>
        <taxon>Acidaminococcus</taxon>
    </lineage>
</organism>
<dbReference type="Gene3D" id="3.10.290.10">
    <property type="entry name" value="RNA-binding S4 domain"/>
    <property type="match status" value="1"/>
</dbReference>
<evidence type="ECO:0000259" key="4">
    <source>
        <dbReference type="SMART" id="SM00363"/>
    </source>
</evidence>
<dbReference type="InterPro" id="IPR002942">
    <property type="entry name" value="S4_RNA-bd"/>
</dbReference>
<evidence type="ECO:0000313" key="6">
    <source>
        <dbReference type="Proteomes" id="UP000182379"/>
    </source>
</evidence>
<comment type="similarity">
    <text evidence="2">Belongs to the TlyA family.</text>
</comment>
<keyword evidence="5" id="KW-0489">Methyltransferase</keyword>
<dbReference type="GO" id="GO:0008168">
    <property type="term" value="F:methyltransferase activity"/>
    <property type="evidence" value="ECO:0007669"/>
    <property type="project" value="UniProtKB-KW"/>
</dbReference>
<evidence type="ECO:0000313" key="5">
    <source>
        <dbReference type="EMBL" id="SDW54738.1"/>
    </source>
</evidence>
<dbReference type="Pfam" id="PF01479">
    <property type="entry name" value="S4"/>
    <property type="match status" value="1"/>
</dbReference>
<dbReference type="InterPro" id="IPR002877">
    <property type="entry name" value="RNA_MeTrfase_FtsJ_dom"/>
</dbReference>
<protein>
    <submittedName>
        <fullName evidence="5">23S rRNA (Cytidine1920-2'-O)/16S rRNA (Cytidine1409-2'-O)-methyltransferase</fullName>
    </submittedName>
</protein>
<dbReference type="CDD" id="cd00165">
    <property type="entry name" value="S4"/>
    <property type="match status" value="1"/>
</dbReference>
<proteinExistence type="inferred from homology"/>
<dbReference type="AlphaFoldDB" id="A0A1H2UFU7"/>
<dbReference type="EMBL" id="FNOP01000002">
    <property type="protein sequence ID" value="SDW54738.1"/>
    <property type="molecule type" value="Genomic_DNA"/>
</dbReference>
<dbReference type="NCBIfam" id="TIGR00478">
    <property type="entry name" value="tly"/>
    <property type="match status" value="1"/>
</dbReference>
<reference evidence="5 6" key="1">
    <citation type="submission" date="2016-10" db="EMBL/GenBank/DDBJ databases">
        <authorList>
            <person name="Varghese N."/>
            <person name="Submissions S."/>
        </authorList>
    </citation>
    <scope>NUCLEOTIDE SEQUENCE [LARGE SCALE GENOMIC DNA]</scope>
    <source>
        <strain evidence="5 6">WCC6</strain>
    </source>
</reference>
<dbReference type="PANTHER" id="PTHR32319">
    <property type="entry name" value="BACTERIAL HEMOLYSIN-LIKE PROTEIN"/>
    <property type="match status" value="1"/>
</dbReference>
<evidence type="ECO:0000256" key="2">
    <source>
        <dbReference type="ARBA" id="ARBA00029460"/>
    </source>
</evidence>
<evidence type="ECO:0000256" key="3">
    <source>
        <dbReference type="PROSITE-ProRule" id="PRU00182"/>
    </source>
</evidence>
<comment type="caution">
    <text evidence="5">The sequence shown here is derived from an EMBL/GenBank/DDBJ whole genome shotgun (WGS) entry which is preliminary data.</text>
</comment>
<dbReference type="InterPro" id="IPR004538">
    <property type="entry name" value="Hemolysin_A/TlyA"/>
</dbReference>
<dbReference type="GO" id="GO:0032259">
    <property type="term" value="P:methylation"/>
    <property type="evidence" value="ECO:0007669"/>
    <property type="project" value="UniProtKB-KW"/>
</dbReference>
<dbReference type="GeneID" id="78334604"/>
<dbReference type="Proteomes" id="UP000182379">
    <property type="component" value="Unassembled WGS sequence"/>
</dbReference>
<dbReference type="CDD" id="cd02440">
    <property type="entry name" value="AdoMet_MTases"/>
    <property type="match status" value="1"/>
</dbReference>
<name>A0A1H2UFU7_ACIFE</name>